<evidence type="ECO:0000259" key="2">
    <source>
        <dbReference type="Pfam" id="PF00561"/>
    </source>
</evidence>
<dbReference type="Proteomes" id="UP000714380">
    <property type="component" value="Unassembled WGS sequence"/>
</dbReference>
<evidence type="ECO:0000313" key="4">
    <source>
        <dbReference type="Proteomes" id="UP000714380"/>
    </source>
</evidence>
<protein>
    <submittedName>
        <fullName evidence="3">Triacylglycerol lipase</fullName>
    </submittedName>
</protein>
<feature type="chain" id="PRO_5045173137" evidence="1">
    <location>
        <begin position="22"/>
        <end position="313"/>
    </location>
</feature>
<keyword evidence="1" id="KW-0732">Signal</keyword>
<dbReference type="Gene3D" id="3.40.50.1820">
    <property type="entry name" value="alpha/beta hydrolase"/>
    <property type="match status" value="1"/>
</dbReference>
<organism evidence="3 4">
    <name type="scientific">Thalassolituus marinus</name>
    <dbReference type="NCBI Taxonomy" id="671053"/>
    <lineage>
        <taxon>Bacteria</taxon>
        <taxon>Pseudomonadati</taxon>
        <taxon>Pseudomonadota</taxon>
        <taxon>Gammaproteobacteria</taxon>
        <taxon>Oceanospirillales</taxon>
        <taxon>Oceanospirillaceae</taxon>
        <taxon>Thalassolituus</taxon>
    </lineage>
</organism>
<name>A0ABS7ZPC2_9GAMM</name>
<feature type="domain" description="AB hydrolase-1" evidence="2">
    <location>
        <begin position="35"/>
        <end position="142"/>
    </location>
</feature>
<proteinExistence type="predicted"/>
<accession>A0ABS7ZPC2</accession>
<evidence type="ECO:0000256" key="1">
    <source>
        <dbReference type="SAM" id="SignalP"/>
    </source>
</evidence>
<dbReference type="Pfam" id="PF00561">
    <property type="entry name" value="Abhydrolase_1"/>
    <property type="match status" value="1"/>
</dbReference>
<evidence type="ECO:0000313" key="3">
    <source>
        <dbReference type="EMBL" id="MCA6063053.1"/>
    </source>
</evidence>
<dbReference type="EMBL" id="JAEDAH010000023">
    <property type="protein sequence ID" value="MCA6063053.1"/>
    <property type="molecule type" value="Genomic_DNA"/>
</dbReference>
<keyword evidence="4" id="KW-1185">Reference proteome</keyword>
<sequence length="313" mass="33392">MKKLLTAAALAATLMSSNASAMSKTADTGYTETKYPIVLVHGFLGWDTMVGIDYWYKITETLQDGGADVHVITVPNANTPEVRGEELINQIESVLAITGAEKVNLIGHSHGGPTSRYAASVRPDLVASVTSVSGVNKGTPIADTLMETAEDSAAFDAVFGGIINLAAEALNIISGANYDDVNAMTAIASMTTERAVVFNAQHPGGIPETACGEGDYEYNGIRYYSWAGADPTTVAYDPMDLITVAFSQFFPEGYVNDGFVGACDAHLGMVIRDDFVMNHLDEINQFLGLHDLNETDPVAVYRTHANRLKNAGL</sequence>
<dbReference type="InterPro" id="IPR029058">
    <property type="entry name" value="AB_hydrolase_fold"/>
</dbReference>
<dbReference type="SUPFAM" id="SSF53474">
    <property type="entry name" value="alpha/beta-Hydrolases"/>
    <property type="match status" value="1"/>
</dbReference>
<gene>
    <name evidence="3" type="ORF">I9W95_05470</name>
</gene>
<dbReference type="RefSeq" id="WP_225672664.1">
    <property type="nucleotide sequence ID" value="NZ_JAEDAH010000023.1"/>
</dbReference>
<comment type="caution">
    <text evidence="3">The sequence shown here is derived from an EMBL/GenBank/DDBJ whole genome shotgun (WGS) entry which is preliminary data.</text>
</comment>
<reference evidence="3 4" key="1">
    <citation type="submission" date="2020-12" db="EMBL/GenBank/DDBJ databases">
        <title>Novel Thalassolituus-related marine hydrocarbonoclastic bacteria mediated algae-derived hydrocarbons mineralization in twilight zone of the northern South China Sea.</title>
        <authorList>
            <person name="Dong C."/>
        </authorList>
    </citation>
    <scope>NUCLEOTIDE SEQUENCE [LARGE SCALE GENOMIC DNA]</scope>
    <source>
        <strain evidence="3 4">IMCC1826</strain>
    </source>
</reference>
<dbReference type="InterPro" id="IPR000073">
    <property type="entry name" value="AB_hydrolase_1"/>
</dbReference>
<feature type="signal peptide" evidence="1">
    <location>
        <begin position="1"/>
        <end position="21"/>
    </location>
</feature>